<proteinExistence type="predicted"/>
<name>A0ABP7DVF2_9ACTN</name>
<keyword evidence="3" id="KW-1185">Reference proteome</keyword>
<evidence type="ECO:0000313" key="3">
    <source>
        <dbReference type="Proteomes" id="UP001500902"/>
    </source>
</evidence>
<comment type="caution">
    <text evidence="2">The sequence shown here is derived from an EMBL/GenBank/DDBJ whole genome shotgun (WGS) entry which is preliminary data.</text>
</comment>
<evidence type="ECO:0000313" key="2">
    <source>
        <dbReference type="EMBL" id="GAA3709690.1"/>
    </source>
</evidence>
<feature type="region of interest" description="Disordered" evidence="1">
    <location>
        <begin position="134"/>
        <end position="153"/>
    </location>
</feature>
<dbReference type="Proteomes" id="UP001500902">
    <property type="component" value="Unassembled WGS sequence"/>
</dbReference>
<gene>
    <name evidence="2" type="ORF">GCM10022224_089010</name>
</gene>
<accession>A0ABP7DVF2</accession>
<feature type="compositionally biased region" description="Acidic residues" evidence="1">
    <location>
        <begin position="144"/>
        <end position="153"/>
    </location>
</feature>
<dbReference type="EMBL" id="BAAAZP010000204">
    <property type="protein sequence ID" value="GAA3709690.1"/>
    <property type="molecule type" value="Genomic_DNA"/>
</dbReference>
<sequence length="153" mass="17004">MPKKGSRRISVDGTDYRWRVSNNPSNRGDTWNPIRFAVERVEEAGGVLTVSLPFARPDNGFGARTMAIRPVLVSECIRRAVEAGWDPRRPGSPFTLDVTEDDLTALLGEPPRYLIPFLWGLIPEGGSIKDLPRAVQIHPRNDTPSDEETPSGR</sequence>
<organism evidence="2 3">
    <name type="scientific">Nonomuraea antimicrobica</name>
    <dbReference type="NCBI Taxonomy" id="561173"/>
    <lineage>
        <taxon>Bacteria</taxon>
        <taxon>Bacillati</taxon>
        <taxon>Actinomycetota</taxon>
        <taxon>Actinomycetes</taxon>
        <taxon>Streptosporangiales</taxon>
        <taxon>Streptosporangiaceae</taxon>
        <taxon>Nonomuraea</taxon>
    </lineage>
</organism>
<protein>
    <submittedName>
        <fullName evidence="2">Uncharacterized protein</fullName>
    </submittedName>
</protein>
<evidence type="ECO:0000256" key="1">
    <source>
        <dbReference type="SAM" id="MobiDB-lite"/>
    </source>
</evidence>
<reference evidence="3" key="1">
    <citation type="journal article" date="2019" name="Int. J. Syst. Evol. Microbiol.">
        <title>The Global Catalogue of Microorganisms (GCM) 10K type strain sequencing project: providing services to taxonomists for standard genome sequencing and annotation.</title>
        <authorList>
            <consortium name="The Broad Institute Genomics Platform"/>
            <consortium name="The Broad Institute Genome Sequencing Center for Infectious Disease"/>
            <person name="Wu L."/>
            <person name="Ma J."/>
        </authorList>
    </citation>
    <scope>NUCLEOTIDE SEQUENCE [LARGE SCALE GENOMIC DNA]</scope>
    <source>
        <strain evidence="3">JCM 16904</strain>
    </source>
</reference>